<dbReference type="NCBIfam" id="NF001911">
    <property type="entry name" value="PRK00685.1"/>
    <property type="match status" value="1"/>
</dbReference>
<comment type="catalytic activity">
    <reaction evidence="2">
        <text>3',5'-cyclic CMP + H2O = CMP + H(+)</text>
        <dbReference type="Rhea" id="RHEA:72675"/>
        <dbReference type="ChEBI" id="CHEBI:15377"/>
        <dbReference type="ChEBI" id="CHEBI:15378"/>
        <dbReference type="ChEBI" id="CHEBI:58003"/>
        <dbReference type="ChEBI" id="CHEBI:60377"/>
    </reaction>
    <physiologicalReaction direction="left-to-right" evidence="2">
        <dbReference type="Rhea" id="RHEA:72676"/>
    </physiologicalReaction>
</comment>
<accession>A0ABW0W171</accession>
<protein>
    <recommendedName>
        <fullName evidence="5">UPF0173 metal-dependent hydrolase ACFPYJ_22810</fullName>
    </recommendedName>
</protein>
<dbReference type="Pfam" id="PF13483">
    <property type="entry name" value="Lactamase_B_3"/>
    <property type="match status" value="1"/>
</dbReference>
<keyword evidence="1 5" id="KW-0378">Hydrolase</keyword>
<dbReference type="Gene3D" id="3.60.15.10">
    <property type="entry name" value="Ribonuclease Z/Hydroxyacylglutathione hydrolase-like"/>
    <property type="match status" value="1"/>
</dbReference>
<dbReference type="InterPro" id="IPR001279">
    <property type="entry name" value="Metallo-B-lactamas"/>
</dbReference>
<evidence type="ECO:0000259" key="6">
    <source>
        <dbReference type="SMART" id="SM00849"/>
    </source>
</evidence>
<dbReference type="GO" id="GO:0016787">
    <property type="term" value="F:hydrolase activity"/>
    <property type="evidence" value="ECO:0007669"/>
    <property type="project" value="UniProtKB-KW"/>
</dbReference>
<dbReference type="PANTHER" id="PTHR43546">
    <property type="entry name" value="UPF0173 METAL-DEPENDENT HYDROLASE MJ1163-RELATED"/>
    <property type="match status" value="1"/>
</dbReference>
<name>A0ABW0W171_9BACL</name>
<dbReference type="InterPro" id="IPR022877">
    <property type="entry name" value="UPF0173"/>
</dbReference>
<gene>
    <name evidence="7" type="ORF">ACFPYJ_22810</name>
</gene>
<evidence type="ECO:0000256" key="3">
    <source>
        <dbReference type="ARBA" id="ARBA00034301"/>
    </source>
</evidence>
<evidence type="ECO:0000313" key="7">
    <source>
        <dbReference type="EMBL" id="MFC5651900.1"/>
    </source>
</evidence>
<dbReference type="EMBL" id="JBHSOW010000081">
    <property type="protein sequence ID" value="MFC5651900.1"/>
    <property type="molecule type" value="Genomic_DNA"/>
</dbReference>
<comment type="function">
    <text evidence="3">Counteracts the endogenous Pycsar antiviral defense system. Phosphodiesterase that enables metal-dependent hydrolysis of host cyclic nucleotide Pycsar defense signals such as cCMP and cUMP.</text>
</comment>
<dbReference type="PANTHER" id="PTHR43546:SF3">
    <property type="entry name" value="UPF0173 METAL-DEPENDENT HYDROLASE MJ1163"/>
    <property type="match status" value="1"/>
</dbReference>
<evidence type="ECO:0000256" key="5">
    <source>
        <dbReference type="HAMAP-Rule" id="MF_00457"/>
    </source>
</evidence>
<comment type="caution">
    <text evidence="7">The sequence shown here is derived from an EMBL/GenBank/DDBJ whole genome shotgun (WGS) entry which is preliminary data.</text>
</comment>
<dbReference type="RefSeq" id="WP_379190533.1">
    <property type="nucleotide sequence ID" value="NZ_JBHSOW010000081.1"/>
</dbReference>
<proteinExistence type="inferred from homology"/>
<evidence type="ECO:0000313" key="8">
    <source>
        <dbReference type="Proteomes" id="UP001596047"/>
    </source>
</evidence>
<comment type="similarity">
    <text evidence="5">Belongs to the UPF0173 family.</text>
</comment>
<dbReference type="InterPro" id="IPR050114">
    <property type="entry name" value="UPF0173_UPF0282_UlaG_hydrolase"/>
</dbReference>
<keyword evidence="8" id="KW-1185">Reference proteome</keyword>
<dbReference type="InterPro" id="IPR036866">
    <property type="entry name" value="RibonucZ/Hydroxyglut_hydro"/>
</dbReference>
<dbReference type="HAMAP" id="MF_00457">
    <property type="entry name" value="UPF0173"/>
    <property type="match status" value="1"/>
</dbReference>
<reference evidence="8" key="1">
    <citation type="journal article" date="2019" name="Int. J. Syst. Evol. Microbiol.">
        <title>The Global Catalogue of Microorganisms (GCM) 10K type strain sequencing project: providing services to taxonomists for standard genome sequencing and annotation.</title>
        <authorList>
            <consortium name="The Broad Institute Genomics Platform"/>
            <consortium name="The Broad Institute Genome Sequencing Center for Infectious Disease"/>
            <person name="Wu L."/>
            <person name="Ma J."/>
        </authorList>
    </citation>
    <scope>NUCLEOTIDE SEQUENCE [LARGE SCALE GENOMIC DNA]</scope>
    <source>
        <strain evidence="8">CGMCC 1.3240</strain>
    </source>
</reference>
<dbReference type="SMART" id="SM00849">
    <property type="entry name" value="Lactamase_B"/>
    <property type="match status" value="1"/>
</dbReference>
<organism evidence="7 8">
    <name type="scientific">Paenibacillus solisilvae</name>
    <dbReference type="NCBI Taxonomy" id="2486751"/>
    <lineage>
        <taxon>Bacteria</taxon>
        <taxon>Bacillati</taxon>
        <taxon>Bacillota</taxon>
        <taxon>Bacilli</taxon>
        <taxon>Bacillales</taxon>
        <taxon>Paenibacillaceae</taxon>
        <taxon>Paenibacillus</taxon>
    </lineage>
</organism>
<dbReference type="Proteomes" id="UP001596047">
    <property type="component" value="Unassembled WGS sequence"/>
</dbReference>
<sequence length="233" mass="25374">MKINYHGHACIQIHTNGKSLVIDPFLSGNPTAKIKPEDIKVDAVLLTHAHQDHILDAAPIAKANDAPVVSIVELAAYMSWQGVKNTIGMNMGGTVNLGFAKAKMVQAFHSSGIVIEETKQILYAGMPAGFLIFAEGLTILHAGDTSLFSDMKLIGERHPIDVVFLPIGDHYTMGPEDALLAAQWYNARLTVPVHHSTFPLIKQDAEQFVRQLEKRGLNGRVMAPGDELQVNGH</sequence>
<evidence type="ECO:0000256" key="2">
    <source>
        <dbReference type="ARBA" id="ARBA00034221"/>
    </source>
</evidence>
<dbReference type="SUPFAM" id="SSF56281">
    <property type="entry name" value="Metallo-hydrolase/oxidoreductase"/>
    <property type="match status" value="1"/>
</dbReference>
<evidence type="ECO:0000256" key="4">
    <source>
        <dbReference type="ARBA" id="ARBA00048505"/>
    </source>
</evidence>
<feature type="domain" description="Metallo-beta-lactamase" evidence="6">
    <location>
        <begin position="7"/>
        <end position="194"/>
    </location>
</feature>
<evidence type="ECO:0000256" key="1">
    <source>
        <dbReference type="ARBA" id="ARBA00022801"/>
    </source>
</evidence>
<comment type="catalytic activity">
    <reaction evidence="4">
        <text>3',5'-cyclic UMP + H2O = UMP + H(+)</text>
        <dbReference type="Rhea" id="RHEA:70575"/>
        <dbReference type="ChEBI" id="CHEBI:15377"/>
        <dbReference type="ChEBI" id="CHEBI:15378"/>
        <dbReference type="ChEBI" id="CHEBI:57865"/>
        <dbReference type="ChEBI" id="CHEBI:184387"/>
    </reaction>
    <physiologicalReaction direction="left-to-right" evidence="4">
        <dbReference type="Rhea" id="RHEA:70576"/>
    </physiologicalReaction>
</comment>